<evidence type="ECO:0000313" key="8">
    <source>
        <dbReference type="Proteomes" id="UP000294958"/>
    </source>
</evidence>
<sequence>MGEVGFGRAASAKADNVALEIVDLRIRYGSLEVVKGVTITADAGSHLTLVGPSGCGKTTILRSIAGLEKPSGGRISLFGRPVYDSDAGIEVSAEHRDVSMVFQSYAIWPHMTVFENVAYGLRLRKVARAEIDRRVMAALAMVGLEEQAHRPSPMLSGGQQQRVALARSFVFDPKILLFDEPLSNLDAKLRAQMRHELKELTSRLGITAVYVTHDQEEALSMSDHVVVLQSGIVRQQADPFTTYFRPRNAFVADFMGASNFLPLERRPAATDGDLVEARLVNGQSVLCAGAIPDGDLAGVAVKASHLSPQASRPPSGRNIWEVTVRQRTFVGDLMEYSLDWKGLELRARTLSSQIFEIGETVYCCVSPEYAVLVET</sequence>
<dbReference type="PANTHER" id="PTHR42781">
    <property type="entry name" value="SPERMIDINE/PUTRESCINE IMPORT ATP-BINDING PROTEIN POTA"/>
    <property type="match status" value="1"/>
</dbReference>
<evidence type="ECO:0000256" key="1">
    <source>
        <dbReference type="ARBA" id="ARBA00004417"/>
    </source>
</evidence>
<dbReference type="PROSITE" id="PS00211">
    <property type="entry name" value="ABC_TRANSPORTER_1"/>
    <property type="match status" value="1"/>
</dbReference>
<evidence type="ECO:0000256" key="2">
    <source>
        <dbReference type="ARBA" id="ARBA00005417"/>
    </source>
</evidence>
<dbReference type="RefSeq" id="WP_133675038.1">
    <property type="nucleotide sequence ID" value="NZ_KK073891.1"/>
</dbReference>
<name>A0A4R6YFX9_9HYPH</name>
<dbReference type="GO" id="GO:0140359">
    <property type="term" value="F:ABC-type transporter activity"/>
    <property type="evidence" value="ECO:0007669"/>
    <property type="project" value="UniProtKB-ARBA"/>
</dbReference>
<keyword evidence="8" id="KW-1185">Reference proteome</keyword>
<evidence type="ECO:0000256" key="3">
    <source>
        <dbReference type="ARBA" id="ARBA00022448"/>
    </source>
</evidence>
<keyword evidence="5 7" id="KW-0067">ATP-binding</keyword>
<evidence type="ECO:0000313" key="7">
    <source>
        <dbReference type="EMBL" id="TDR35213.1"/>
    </source>
</evidence>
<dbReference type="SUPFAM" id="SSF50331">
    <property type="entry name" value="MOP-like"/>
    <property type="match status" value="1"/>
</dbReference>
<dbReference type="InterPro" id="IPR050093">
    <property type="entry name" value="ABC_SmlMolc_Importer"/>
</dbReference>
<protein>
    <submittedName>
        <fullName evidence="7">Iron(III) transport system ATP-binding protein</fullName>
    </submittedName>
</protein>
<dbReference type="SUPFAM" id="SSF52540">
    <property type="entry name" value="P-loop containing nucleoside triphosphate hydrolases"/>
    <property type="match status" value="1"/>
</dbReference>
<dbReference type="Gene3D" id="3.40.50.300">
    <property type="entry name" value="P-loop containing nucleotide triphosphate hydrolases"/>
    <property type="match status" value="1"/>
</dbReference>
<dbReference type="GO" id="GO:0043190">
    <property type="term" value="C:ATP-binding cassette (ABC) transporter complex"/>
    <property type="evidence" value="ECO:0007669"/>
    <property type="project" value="UniProtKB-ARBA"/>
</dbReference>
<dbReference type="SMART" id="SM00382">
    <property type="entry name" value="AAA"/>
    <property type="match status" value="1"/>
</dbReference>
<dbReference type="GO" id="GO:0016887">
    <property type="term" value="F:ATP hydrolysis activity"/>
    <property type="evidence" value="ECO:0007669"/>
    <property type="project" value="InterPro"/>
</dbReference>
<dbReference type="PROSITE" id="PS50893">
    <property type="entry name" value="ABC_TRANSPORTER_2"/>
    <property type="match status" value="1"/>
</dbReference>
<accession>A0A4R6YFX9</accession>
<dbReference type="InterPro" id="IPR003439">
    <property type="entry name" value="ABC_transporter-like_ATP-bd"/>
</dbReference>
<dbReference type="AlphaFoldDB" id="A0A4R6YFX9"/>
<dbReference type="FunFam" id="3.40.50.300:FF:000042">
    <property type="entry name" value="Maltose/maltodextrin ABC transporter, ATP-binding protein"/>
    <property type="match status" value="1"/>
</dbReference>
<dbReference type="InterPro" id="IPR027417">
    <property type="entry name" value="P-loop_NTPase"/>
</dbReference>
<dbReference type="InterPro" id="IPR017871">
    <property type="entry name" value="ABC_transporter-like_CS"/>
</dbReference>
<proteinExistence type="inferred from homology"/>
<feature type="domain" description="ABC transporter" evidence="6">
    <location>
        <begin position="19"/>
        <end position="255"/>
    </location>
</feature>
<dbReference type="OrthoDB" id="9802264at2"/>
<reference evidence="7 8" key="1">
    <citation type="submission" date="2019-03" db="EMBL/GenBank/DDBJ databases">
        <title>Genomic Encyclopedia of Type Strains, Phase IV (KMG-IV): sequencing the most valuable type-strain genomes for metagenomic binning, comparative biology and taxonomic classification.</title>
        <authorList>
            <person name="Goeker M."/>
        </authorList>
    </citation>
    <scope>NUCLEOTIDE SEQUENCE [LARGE SCALE GENOMIC DNA]</scope>
    <source>
        <strain evidence="7 8">DSM 11603</strain>
    </source>
</reference>
<dbReference type="PANTHER" id="PTHR42781:SF4">
    <property type="entry name" value="SPERMIDINE_PUTRESCINE IMPORT ATP-BINDING PROTEIN POTA"/>
    <property type="match status" value="1"/>
</dbReference>
<dbReference type="Pfam" id="PF00005">
    <property type="entry name" value="ABC_tran"/>
    <property type="match status" value="1"/>
</dbReference>
<evidence type="ECO:0000256" key="4">
    <source>
        <dbReference type="ARBA" id="ARBA00022741"/>
    </source>
</evidence>
<dbReference type="EMBL" id="SNZF01000010">
    <property type="protein sequence ID" value="TDR35213.1"/>
    <property type="molecule type" value="Genomic_DNA"/>
</dbReference>
<dbReference type="GO" id="GO:0005524">
    <property type="term" value="F:ATP binding"/>
    <property type="evidence" value="ECO:0007669"/>
    <property type="project" value="UniProtKB-KW"/>
</dbReference>
<keyword evidence="3" id="KW-0813">Transport</keyword>
<keyword evidence="4" id="KW-0547">Nucleotide-binding</keyword>
<dbReference type="Proteomes" id="UP000294958">
    <property type="component" value="Unassembled WGS sequence"/>
</dbReference>
<comment type="similarity">
    <text evidence="2">Belongs to the ABC transporter superfamily.</text>
</comment>
<comment type="caution">
    <text evidence="7">The sequence shown here is derived from an EMBL/GenBank/DDBJ whole genome shotgun (WGS) entry which is preliminary data.</text>
</comment>
<gene>
    <name evidence="7" type="ORF">DES43_11019</name>
</gene>
<dbReference type="InterPro" id="IPR003593">
    <property type="entry name" value="AAA+_ATPase"/>
</dbReference>
<evidence type="ECO:0000256" key="5">
    <source>
        <dbReference type="ARBA" id="ARBA00022840"/>
    </source>
</evidence>
<organism evidence="7 8">
    <name type="scientific">Aquamicrobium defluvii</name>
    <dbReference type="NCBI Taxonomy" id="69279"/>
    <lineage>
        <taxon>Bacteria</taxon>
        <taxon>Pseudomonadati</taxon>
        <taxon>Pseudomonadota</taxon>
        <taxon>Alphaproteobacteria</taxon>
        <taxon>Hyphomicrobiales</taxon>
        <taxon>Phyllobacteriaceae</taxon>
        <taxon>Aquamicrobium</taxon>
    </lineage>
</organism>
<evidence type="ECO:0000259" key="6">
    <source>
        <dbReference type="PROSITE" id="PS50893"/>
    </source>
</evidence>
<comment type="subcellular location">
    <subcellularLocation>
        <location evidence="1">Cell inner membrane</location>
        <topology evidence="1">Peripheral membrane protein</topology>
    </subcellularLocation>
</comment>
<dbReference type="InterPro" id="IPR008995">
    <property type="entry name" value="Mo/tungstate-bd_C_term_dom"/>
</dbReference>